<organism evidence="1">
    <name type="scientific">marine metagenome</name>
    <dbReference type="NCBI Taxonomy" id="408172"/>
    <lineage>
        <taxon>unclassified sequences</taxon>
        <taxon>metagenomes</taxon>
        <taxon>ecological metagenomes</taxon>
    </lineage>
</organism>
<evidence type="ECO:0008006" key="2">
    <source>
        <dbReference type="Google" id="ProtNLM"/>
    </source>
</evidence>
<gene>
    <name evidence="1" type="ORF">METZ01_LOCUS390312</name>
</gene>
<accession>A0A382UUU3</accession>
<dbReference type="AlphaFoldDB" id="A0A382UUU3"/>
<feature type="non-terminal residue" evidence="1">
    <location>
        <position position="169"/>
    </location>
</feature>
<protein>
    <recommendedName>
        <fullName evidence="2">FHA domain-containing protein</fullName>
    </recommendedName>
</protein>
<name>A0A382UUU3_9ZZZZ</name>
<proteinExistence type="predicted"/>
<reference evidence="1" key="1">
    <citation type="submission" date="2018-05" db="EMBL/GenBank/DDBJ databases">
        <authorList>
            <person name="Lanie J.A."/>
            <person name="Ng W.-L."/>
            <person name="Kazmierczak K.M."/>
            <person name="Andrzejewski T.M."/>
            <person name="Davidsen T.M."/>
            <person name="Wayne K.J."/>
            <person name="Tettelin H."/>
            <person name="Glass J.I."/>
            <person name="Rusch D."/>
            <person name="Podicherti R."/>
            <person name="Tsui H.-C.T."/>
            <person name="Winkler M.E."/>
        </authorList>
    </citation>
    <scope>NUCLEOTIDE SEQUENCE</scope>
</reference>
<dbReference type="EMBL" id="UINC01146620">
    <property type="protein sequence ID" value="SVD37458.1"/>
    <property type="molecule type" value="Genomic_DNA"/>
</dbReference>
<sequence length="169" mass="18573">MPHLLVRYEPPDEGPDGEWTLDEEEPLLFGRAPDKGGVCLHEADQGVSHNACQIVLWPDGVRITNRNRNLLITIGPEDLAGSDLIPGESRTVQGSGWIHIRGLGDPHLITFRIVGELSEPAYSPGDGPVTLQVGADREAWERLGDPYKEVCAGIFAAWIYDDLENIPSR</sequence>
<evidence type="ECO:0000313" key="1">
    <source>
        <dbReference type="EMBL" id="SVD37458.1"/>
    </source>
</evidence>